<dbReference type="STRING" id="441959.B8LWM6"/>
<evidence type="ECO:0000256" key="1">
    <source>
        <dbReference type="SAM" id="MobiDB-lite"/>
    </source>
</evidence>
<proteinExistence type="predicted"/>
<organism evidence="2 3">
    <name type="scientific">Talaromyces stipitatus (strain ATCC 10500 / CBS 375.48 / QM 6759 / NRRL 1006)</name>
    <name type="common">Penicillium stipitatum</name>
    <dbReference type="NCBI Taxonomy" id="441959"/>
    <lineage>
        <taxon>Eukaryota</taxon>
        <taxon>Fungi</taxon>
        <taxon>Dikarya</taxon>
        <taxon>Ascomycota</taxon>
        <taxon>Pezizomycotina</taxon>
        <taxon>Eurotiomycetes</taxon>
        <taxon>Eurotiomycetidae</taxon>
        <taxon>Eurotiales</taxon>
        <taxon>Trichocomaceae</taxon>
        <taxon>Talaromyces</taxon>
        <taxon>Talaromyces sect. Talaromyces</taxon>
    </lineage>
</organism>
<evidence type="ECO:0000313" key="3">
    <source>
        <dbReference type="Proteomes" id="UP000001745"/>
    </source>
</evidence>
<protein>
    <submittedName>
        <fullName evidence="2">Uncharacterized protein</fullName>
    </submittedName>
</protein>
<dbReference type="OrthoDB" id="363185at2759"/>
<feature type="region of interest" description="Disordered" evidence="1">
    <location>
        <begin position="1"/>
        <end position="38"/>
    </location>
</feature>
<dbReference type="Proteomes" id="UP000001745">
    <property type="component" value="Unassembled WGS sequence"/>
</dbReference>
<dbReference type="AlphaFoldDB" id="B8LWM6"/>
<dbReference type="RefSeq" id="XP_002341810.1">
    <property type="nucleotide sequence ID" value="XM_002341769.1"/>
</dbReference>
<accession>B8LWM6</accession>
<feature type="compositionally biased region" description="Basic and acidic residues" evidence="1">
    <location>
        <begin position="24"/>
        <end position="38"/>
    </location>
</feature>
<evidence type="ECO:0000313" key="2">
    <source>
        <dbReference type="EMBL" id="EED24423.1"/>
    </source>
</evidence>
<dbReference type="HOGENOM" id="CLU_1548639_0_0_1"/>
<sequence length="173" mass="19276">MSFFDHQGIPEALLRDPCTQENAQPRDGDDADDSVDHPDTVSSFAAMIDWQTENLDIDVPVANGAVSPFKKQAILITIGVGFEKQSKSVRTRHRFCPRLYRPLSDAQYSAGFDILIHGPGGTTYEEFIIPQLMEQLFPLFHSGRHISVLEIGPGLRSFPPERVASGCKYSVWV</sequence>
<dbReference type="InParanoid" id="B8LWM6"/>
<reference evidence="3" key="1">
    <citation type="journal article" date="2015" name="Genome Announc.">
        <title>Genome sequence of the AIDS-associated pathogen Penicillium marneffei (ATCC18224) and its near taxonomic relative Talaromyces stipitatus (ATCC10500).</title>
        <authorList>
            <person name="Nierman W.C."/>
            <person name="Fedorova-Abrams N.D."/>
            <person name="Andrianopoulos A."/>
        </authorList>
    </citation>
    <scope>NUCLEOTIDE SEQUENCE [LARGE SCALE GENOMIC DNA]</scope>
    <source>
        <strain evidence="3">ATCC 10500 / CBS 375.48 / QM 6759 / NRRL 1006</strain>
    </source>
</reference>
<gene>
    <name evidence="2" type="ORF">TSTA_077820</name>
</gene>
<dbReference type="VEuPathDB" id="FungiDB:TSTA_077820"/>
<dbReference type="GeneID" id="8105586"/>
<keyword evidence="3" id="KW-1185">Reference proteome</keyword>
<name>B8LWM6_TALSN</name>
<dbReference type="EMBL" id="EQ962652">
    <property type="protein sequence ID" value="EED24423.1"/>
    <property type="molecule type" value="Genomic_DNA"/>
</dbReference>